<gene>
    <name evidence="1" type="ORF">CCAP1982_LOCUS10195</name>
</gene>
<evidence type="ECO:0000313" key="2">
    <source>
        <dbReference type="Proteomes" id="UP000606786"/>
    </source>
</evidence>
<evidence type="ECO:0000313" key="1">
    <source>
        <dbReference type="EMBL" id="CAD7001705.1"/>
    </source>
</evidence>
<protein>
    <submittedName>
        <fullName evidence="1">(Mediterranean fruit fly) hypothetical protein</fullName>
    </submittedName>
</protein>
<organism evidence="1 2">
    <name type="scientific">Ceratitis capitata</name>
    <name type="common">Mediterranean fruit fly</name>
    <name type="synonym">Tephritis capitata</name>
    <dbReference type="NCBI Taxonomy" id="7213"/>
    <lineage>
        <taxon>Eukaryota</taxon>
        <taxon>Metazoa</taxon>
        <taxon>Ecdysozoa</taxon>
        <taxon>Arthropoda</taxon>
        <taxon>Hexapoda</taxon>
        <taxon>Insecta</taxon>
        <taxon>Pterygota</taxon>
        <taxon>Neoptera</taxon>
        <taxon>Endopterygota</taxon>
        <taxon>Diptera</taxon>
        <taxon>Brachycera</taxon>
        <taxon>Muscomorpha</taxon>
        <taxon>Tephritoidea</taxon>
        <taxon>Tephritidae</taxon>
        <taxon>Ceratitis</taxon>
        <taxon>Ceratitis</taxon>
    </lineage>
</organism>
<name>A0A811UUP8_CERCA</name>
<accession>A0A811UUP8</accession>
<feature type="non-terminal residue" evidence="1">
    <location>
        <position position="54"/>
    </location>
</feature>
<comment type="caution">
    <text evidence="1">The sequence shown here is derived from an EMBL/GenBank/DDBJ whole genome shotgun (WGS) entry which is preliminary data.</text>
</comment>
<dbReference type="EMBL" id="CAJHJT010000023">
    <property type="protein sequence ID" value="CAD7001705.1"/>
    <property type="molecule type" value="Genomic_DNA"/>
</dbReference>
<dbReference type="Proteomes" id="UP000606786">
    <property type="component" value="Unassembled WGS sequence"/>
</dbReference>
<keyword evidence="2" id="KW-1185">Reference proteome</keyword>
<reference evidence="1" key="1">
    <citation type="submission" date="2020-11" db="EMBL/GenBank/DDBJ databases">
        <authorList>
            <person name="Whitehead M."/>
        </authorList>
    </citation>
    <scope>NUCLEOTIDE SEQUENCE</scope>
    <source>
        <strain evidence="1">EGII</strain>
    </source>
</reference>
<proteinExistence type="predicted"/>
<dbReference type="AlphaFoldDB" id="A0A811UUP8"/>
<sequence>MVLLTTSTYRPKSKGANIAKQNEKSSRNEVHKNNLLGLPGLVDEVVIKMDCLAK</sequence>